<dbReference type="PANTHER" id="PTHR33223">
    <property type="entry name" value="CCHC-TYPE DOMAIN-CONTAINING PROTEIN"/>
    <property type="match status" value="1"/>
</dbReference>
<evidence type="ECO:0000259" key="2">
    <source>
        <dbReference type="Pfam" id="PF03732"/>
    </source>
</evidence>
<evidence type="ECO:0000313" key="5">
    <source>
        <dbReference type="Proteomes" id="UP001151760"/>
    </source>
</evidence>
<sequence>MIALSYLRYSSIDIVLITTLESIRQRHMNTLGSLEIFLTPHFVCSTCQKCVFNANLGRLFITIPERKVKLAWAVLKVPSNKDTNRKQTRIREIRVATKPKRQIPKGHRFSIKKTTTVHEKTTSPRSCLRWQPTGRILKTVCLRWVPTGKTFASSTTKVESTSFNPTEEGLQSLVAEKTDISENRSLRNFDLMITKMTLNTAVQPSGRLYQMASFSRTKVVSDYDNSDPVPPRQNVVPSAKQTDSYTSTRVQRIGESSSRNIDNSDVHSFHPQVMIIDGPEITIRTYVYGNPTMPNIKEEWLIHAWIEAMLDELHQFDRTKMSGKLVEQNHFGRCYKVSSEEGVDFEESFAPVARLEAVRIFVAHAAHKSFPIYQMDVKMAFLNGPLKEEVYVAQPEGRGRVCGVICKLCSSNVDEDTTSRLWLQLQQNTVVLRLSVKPSILHAKPRKPSANKAHPFSYHFIKEQVENGSARIWLEKEPPRSILTWDDLVSKFINQFFPPSKMTNLRNEITRFQQRFDELFYEDWDRFNDLLRAYPHHGFSELHQLDKFYNALNANDQDSLNYVAGENFLDKMPRECLRIIESKSKVRNSRNKAVVAKVSSNSSTPRISPDVAALTTEISKFKNMMKTMLVEKQKS</sequence>
<dbReference type="PANTHER" id="PTHR33223:SF11">
    <property type="entry name" value="ELEMENT PROTEIN, PUTATIVE-RELATED"/>
    <property type="match status" value="1"/>
</dbReference>
<dbReference type="Proteomes" id="UP001151760">
    <property type="component" value="Unassembled WGS sequence"/>
</dbReference>
<evidence type="ECO:0000313" key="4">
    <source>
        <dbReference type="EMBL" id="GJT42649.1"/>
    </source>
</evidence>
<feature type="domain" description="Reverse transcriptase Ty1/copia-type" evidence="3">
    <location>
        <begin position="339"/>
        <end position="399"/>
    </location>
</feature>
<comment type="caution">
    <text evidence="4">The sequence shown here is derived from an EMBL/GenBank/DDBJ whole genome shotgun (WGS) entry which is preliminary data.</text>
</comment>
<keyword evidence="4" id="KW-0548">Nucleotidyltransferase</keyword>
<protein>
    <submittedName>
        <fullName evidence="4">Reverse transcriptase domain-containing protein</fullName>
    </submittedName>
</protein>
<accession>A0ABQ5DUS8</accession>
<feature type="domain" description="Retrotransposon gag" evidence="2">
    <location>
        <begin position="468"/>
        <end position="553"/>
    </location>
</feature>
<reference evidence="4" key="1">
    <citation type="journal article" date="2022" name="Int. J. Mol. Sci.">
        <title>Draft Genome of Tanacetum Coccineum: Genomic Comparison of Closely Related Tanacetum-Family Plants.</title>
        <authorList>
            <person name="Yamashiro T."/>
            <person name="Shiraishi A."/>
            <person name="Nakayama K."/>
            <person name="Satake H."/>
        </authorList>
    </citation>
    <scope>NUCLEOTIDE SEQUENCE</scope>
</reference>
<dbReference type="GO" id="GO:0003964">
    <property type="term" value="F:RNA-directed DNA polymerase activity"/>
    <property type="evidence" value="ECO:0007669"/>
    <property type="project" value="UniProtKB-KW"/>
</dbReference>
<dbReference type="Pfam" id="PF03732">
    <property type="entry name" value="Retrotrans_gag"/>
    <property type="match status" value="1"/>
</dbReference>
<gene>
    <name evidence="4" type="ORF">Tco_0951364</name>
</gene>
<reference evidence="4" key="2">
    <citation type="submission" date="2022-01" db="EMBL/GenBank/DDBJ databases">
        <authorList>
            <person name="Yamashiro T."/>
            <person name="Shiraishi A."/>
            <person name="Satake H."/>
            <person name="Nakayama K."/>
        </authorList>
    </citation>
    <scope>NUCLEOTIDE SEQUENCE</scope>
</reference>
<feature type="region of interest" description="Disordered" evidence="1">
    <location>
        <begin position="222"/>
        <end position="264"/>
    </location>
</feature>
<evidence type="ECO:0000259" key="3">
    <source>
        <dbReference type="Pfam" id="PF07727"/>
    </source>
</evidence>
<dbReference type="Pfam" id="PF07727">
    <property type="entry name" value="RVT_2"/>
    <property type="match status" value="1"/>
</dbReference>
<keyword evidence="4" id="KW-0695">RNA-directed DNA polymerase</keyword>
<feature type="compositionally biased region" description="Polar residues" evidence="1">
    <location>
        <begin position="235"/>
        <end position="261"/>
    </location>
</feature>
<keyword evidence="4" id="KW-0808">Transferase</keyword>
<organism evidence="4 5">
    <name type="scientific">Tanacetum coccineum</name>
    <dbReference type="NCBI Taxonomy" id="301880"/>
    <lineage>
        <taxon>Eukaryota</taxon>
        <taxon>Viridiplantae</taxon>
        <taxon>Streptophyta</taxon>
        <taxon>Embryophyta</taxon>
        <taxon>Tracheophyta</taxon>
        <taxon>Spermatophyta</taxon>
        <taxon>Magnoliopsida</taxon>
        <taxon>eudicotyledons</taxon>
        <taxon>Gunneridae</taxon>
        <taxon>Pentapetalae</taxon>
        <taxon>asterids</taxon>
        <taxon>campanulids</taxon>
        <taxon>Asterales</taxon>
        <taxon>Asteraceae</taxon>
        <taxon>Asteroideae</taxon>
        <taxon>Anthemideae</taxon>
        <taxon>Anthemidinae</taxon>
        <taxon>Tanacetum</taxon>
    </lineage>
</organism>
<name>A0ABQ5DUS8_9ASTR</name>
<dbReference type="EMBL" id="BQNB010015663">
    <property type="protein sequence ID" value="GJT42649.1"/>
    <property type="molecule type" value="Genomic_DNA"/>
</dbReference>
<dbReference type="InterPro" id="IPR005162">
    <property type="entry name" value="Retrotrans_gag_dom"/>
</dbReference>
<proteinExistence type="predicted"/>
<dbReference type="InterPro" id="IPR013103">
    <property type="entry name" value="RVT_2"/>
</dbReference>
<keyword evidence="5" id="KW-1185">Reference proteome</keyword>
<evidence type="ECO:0000256" key="1">
    <source>
        <dbReference type="SAM" id="MobiDB-lite"/>
    </source>
</evidence>